<evidence type="ECO:0000313" key="1">
    <source>
        <dbReference type="EMBL" id="ACN94447.1"/>
    </source>
</evidence>
<accession>C1K2M9</accession>
<name>C1K2M9_9VIRU</name>
<proteinExistence type="evidence at transcript level"/>
<organism evidence="1">
    <name type="scientific">Nasonia vitripennis virus</name>
    <dbReference type="NCBI Taxonomy" id="626355"/>
    <lineage>
        <taxon>Viruses</taxon>
        <taxon>Riboviria</taxon>
        <taxon>Orthornavirae</taxon>
        <taxon>Pisuviricota</taxon>
        <taxon>Pisoniviricetes</taxon>
        <taxon>Picornavirales</taxon>
        <taxon>Iflaviridae</taxon>
        <taxon>Iflavirus</taxon>
    </lineage>
</organism>
<protein>
    <submittedName>
        <fullName evidence="1">ORF3</fullName>
    </submittedName>
</protein>
<reference evidence="1" key="1">
    <citation type="submission" date="2009-02" db="EMBL/GenBank/DDBJ databases">
        <title>Data mining cDNAs reveals 3 new ssRNA viruses in Nasonia (Hymenoptera: Pteromalidae).</title>
        <authorList>
            <person name="Oliveira D.C.S.G."/>
            <person name="Hunter W.M."/>
            <person name="Ng J."/>
            <person name="Desjardins C.A."/>
            <person name="Dang P.M."/>
            <person name="Werren J.H."/>
        </authorList>
    </citation>
    <scope>NUCLEOTIDE SEQUENCE</scope>
    <source>
        <strain evidence="1">3</strain>
    </source>
</reference>
<dbReference type="EMBL" id="FJ790488">
    <property type="protein sequence ID" value="ACN94447.1"/>
    <property type="molecule type" value="mRNA"/>
</dbReference>
<sequence>TDETKNATYPEGLWINSQGAFEKRSNPLDVTHWLLNSVFEETGLRAKYAEAKVANFVHETGRSSALSQIVFPKWPIQQ</sequence>
<feature type="non-terminal residue" evidence="1">
    <location>
        <position position="1"/>
    </location>
</feature>